<name>A0AA90P4Z4_9BACI</name>
<dbReference type="Proteomes" id="UP001178275">
    <property type="component" value="Unassembled WGS sequence"/>
</dbReference>
<organism evidence="2 3">
    <name type="scientific">Peribacillus frigoritolerans</name>
    <dbReference type="NCBI Taxonomy" id="450367"/>
    <lineage>
        <taxon>Bacteria</taxon>
        <taxon>Bacillati</taxon>
        <taxon>Bacillota</taxon>
        <taxon>Bacilli</taxon>
        <taxon>Bacillales</taxon>
        <taxon>Bacillaceae</taxon>
        <taxon>Peribacillus</taxon>
    </lineage>
</organism>
<dbReference type="AlphaFoldDB" id="A0AA90P4Z4"/>
<sequence>MKKSLIAALSLSISLMALPNAIGAKEKPLPSNTYYETVNSDVTTEYGTLMKTYKDPNTGFKVEVYKAPEFSISSWESIGSSTWTIKADFTWRTDKTVVSTGGYFGIEVPAHSYEYSIGTNGPYIAVNLYEDDPSDDDFIGKVIIEPSPDRLIYKVYVNGDTDGFPDRAEIYAKYNTNYRTASGSLNIKYLD</sequence>
<protein>
    <submittedName>
        <fullName evidence="2">Uncharacterized protein</fullName>
    </submittedName>
</protein>
<feature type="signal peptide" evidence="1">
    <location>
        <begin position="1"/>
        <end position="24"/>
    </location>
</feature>
<evidence type="ECO:0000313" key="2">
    <source>
        <dbReference type="EMBL" id="MDP1453457.1"/>
    </source>
</evidence>
<evidence type="ECO:0000256" key="1">
    <source>
        <dbReference type="SAM" id="SignalP"/>
    </source>
</evidence>
<dbReference type="RefSeq" id="WP_305161539.1">
    <property type="nucleotide sequence ID" value="NZ_JAUUTW010000026.1"/>
</dbReference>
<evidence type="ECO:0000313" key="3">
    <source>
        <dbReference type="Proteomes" id="UP001178275"/>
    </source>
</evidence>
<comment type="caution">
    <text evidence="2">The sequence shown here is derived from an EMBL/GenBank/DDBJ whole genome shotgun (WGS) entry which is preliminary data.</text>
</comment>
<gene>
    <name evidence="2" type="ORF">Q8G36_21055</name>
</gene>
<dbReference type="EMBL" id="JAUUTW010000026">
    <property type="protein sequence ID" value="MDP1453457.1"/>
    <property type="molecule type" value="Genomic_DNA"/>
</dbReference>
<proteinExistence type="predicted"/>
<keyword evidence="1" id="KW-0732">Signal</keyword>
<accession>A0AA90P4Z4</accession>
<feature type="chain" id="PRO_5041731555" evidence="1">
    <location>
        <begin position="25"/>
        <end position="191"/>
    </location>
</feature>
<reference evidence="2" key="1">
    <citation type="submission" date="2023-07" db="EMBL/GenBank/DDBJ databases">
        <title>Murine gut Bacillus species.</title>
        <authorList>
            <person name="Gutman E."/>
            <person name="Hashuel R."/>
            <person name="Litvak Y."/>
        </authorList>
    </citation>
    <scope>NUCLEOTIDE SEQUENCE</scope>
    <source>
        <strain evidence="2">RU293</strain>
    </source>
</reference>